<keyword evidence="3" id="KW-0998">Cell outer membrane</keyword>
<dbReference type="InterPro" id="IPR036942">
    <property type="entry name" value="Beta-barrel_TonB_sf"/>
</dbReference>
<dbReference type="Gene3D" id="2.40.170.20">
    <property type="entry name" value="TonB-dependent receptor, beta-barrel domain"/>
    <property type="match status" value="1"/>
</dbReference>
<keyword evidence="2" id="KW-0472">Membrane</keyword>
<accession>A0A4Q0P5K7</accession>
<dbReference type="Pfam" id="PF13715">
    <property type="entry name" value="CarbopepD_reg_2"/>
    <property type="match status" value="1"/>
</dbReference>
<dbReference type="Gene3D" id="2.60.40.1120">
    <property type="entry name" value="Carboxypeptidase-like, regulatory domain"/>
    <property type="match status" value="1"/>
</dbReference>
<dbReference type="AlphaFoldDB" id="A0A4Q0P5K7"/>
<evidence type="ECO:0008006" key="6">
    <source>
        <dbReference type="Google" id="ProtNLM"/>
    </source>
</evidence>
<evidence type="ECO:0000313" key="5">
    <source>
        <dbReference type="Proteomes" id="UP000289859"/>
    </source>
</evidence>
<sequence>MYAPAENQLTLFTVYKNIFFIALVFSLETGLTQEIRIRGIIKDATTAAAIPEVVIRILKTDLHTSSTPTGTFELKGKLPDGNQTLVFSKQGYLELRLPVSLHANQNLYLEYIPLEVDLAEANQNLTLISLSDMQLNGDETARDNVVSGLLGATNDVFSNAAAFDFSATFFRPRGLDSKYSRVLINGIELNKFNTGRPQWSNWGGLNDVMRNREFSPGITANDYTFGAPAGTLHFNMQASSYRRGGRISYAYANRTYTGRAMASYTSGVTQSNWAYSVLASRRFGQQGYVAGTLYDANALFIGIEKILAEHHSLNLSLLYTPNRRGRGTALTQEVIDLKGNKYNPNWGFQKGELRNARLREIEEPLAILTHNWKLDKERTLTTSLAYQWGKTTNSRIDYTGSTLVLNTNGQESFLGGARNPAPNYYQNLPSYFLRFDNPTAAHYQQAYSAQEEFTTKGQLDWDALYKANQAAATTGLNTIYAIQNDVNSDRLIQASSILNSSFSEHLDLDARLSIAQLISENYAEIDDLLGGSVWLDIDSFAEDDNTTGGDLAQSDLQHRNRLVTEGDRYKYNYSIHAFKASAFAQLQGTYNHFDFYTGLQLAQTNYQREGLYENGYYPGTQSLGKSEAVHFTTLNAKGGFTYKFNGKHFAQFNAGVLAQPPTTNTVFTNARQNNAVIENPSAENIMSLDASYIYRSSWLKARLTGYYLDFTNGSEVSYFYTQSLQNPAIENGNALVQEITTDISRQNLGVELGAEFKVLPTLSFKAAAALSQNTYTNDPKVYYTTTLADAPIAFGDGHVKLKNYHVSSGPEQALQLGFDYRDPDFWWLGGSLNRFANAYVDVSYLRRSAAFSSDYDGLPLNDYNPEIAAGFLQQEQLDSYYLINLVGGKSWRIKDYTLGFFALVNNLLNTRYKTGGFEDSRIGDYRSLQEEQNRQTPLFGNRYFLGYGTTVYANFYIRF</sequence>
<dbReference type="InterPro" id="IPR008969">
    <property type="entry name" value="CarboxyPept-like_regulatory"/>
</dbReference>
<gene>
    <name evidence="4" type="ORF">DSM02_2280</name>
</gene>
<dbReference type="SUPFAM" id="SSF56935">
    <property type="entry name" value="Porins"/>
    <property type="match status" value="1"/>
</dbReference>
<comment type="subcellular location">
    <subcellularLocation>
        <location evidence="1">Cell outer membrane</location>
    </subcellularLocation>
</comment>
<proteinExistence type="predicted"/>
<dbReference type="Proteomes" id="UP000289859">
    <property type="component" value="Unassembled WGS sequence"/>
</dbReference>
<evidence type="ECO:0000256" key="1">
    <source>
        <dbReference type="ARBA" id="ARBA00004442"/>
    </source>
</evidence>
<evidence type="ECO:0000256" key="3">
    <source>
        <dbReference type="ARBA" id="ARBA00023237"/>
    </source>
</evidence>
<evidence type="ECO:0000313" key="4">
    <source>
        <dbReference type="EMBL" id="RXG20909.1"/>
    </source>
</evidence>
<keyword evidence="5" id="KW-1185">Reference proteome</keyword>
<reference evidence="4 5" key="1">
    <citation type="submission" date="2018-07" db="EMBL/GenBank/DDBJ databases">
        <title>Leeuwenhoekiella genomics.</title>
        <authorList>
            <person name="Tahon G."/>
            <person name="Willems A."/>
        </authorList>
    </citation>
    <scope>NUCLEOTIDE SEQUENCE [LARGE SCALE GENOMIC DNA]</scope>
    <source>
        <strain evidence="4 5">LMG 29608</strain>
    </source>
</reference>
<name>A0A4Q0P5K7_9FLAO</name>
<organism evidence="4 5">
    <name type="scientific">Leeuwenhoekiella polynyae</name>
    <dbReference type="NCBI Taxonomy" id="1550906"/>
    <lineage>
        <taxon>Bacteria</taxon>
        <taxon>Pseudomonadati</taxon>
        <taxon>Bacteroidota</taxon>
        <taxon>Flavobacteriia</taxon>
        <taxon>Flavobacteriales</taxon>
        <taxon>Flavobacteriaceae</taxon>
        <taxon>Leeuwenhoekiella</taxon>
    </lineage>
</organism>
<dbReference type="EMBL" id="QOVK01000009">
    <property type="protein sequence ID" value="RXG20909.1"/>
    <property type="molecule type" value="Genomic_DNA"/>
</dbReference>
<comment type="caution">
    <text evidence="4">The sequence shown here is derived from an EMBL/GenBank/DDBJ whole genome shotgun (WGS) entry which is preliminary data.</text>
</comment>
<evidence type="ECO:0000256" key="2">
    <source>
        <dbReference type="ARBA" id="ARBA00023136"/>
    </source>
</evidence>
<protein>
    <recommendedName>
        <fullName evidence="6">Carboxypeptidase-like protein</fullName>
    </recommendedName>
</protein>
<dbReference type="GO" id="GO:0009279">
    <property type="term" value="C:cell outer membrane"/>
    <property type="evidence" value="ECO:0007669"/>
    <property type="project" value="UniProtKB-SubCell"/>
</dbReference>
<dbReference type="SUPFAM" id="SSF49464">
    <property type="entry name" value="Carboxypeptidase regulatory domain-like"/>
    <property type="match status" value="1"/>
</dbReference>